<evidence type="ECO:0000256" key="1">
    <source>
        <dbReference type="ARBA" id="ARBA00004167"/>
    </source>
</evidence>
<dbReference type="GO" id="GO:0005737">
    <property type="term" value="C:cytoplasm"/>
    <property type="evidence" value="ECO:0007669"/>
    <property type="project" value="TreeGrafter"/>
</dbReference>
<keyword evidence="3" id="KW-0472">Membrane</keyword>
<organism evidence="5 6">
    <name type="scientific">Rhodotorula taiwanensis</name>
    <dbReference type="NCBI Taxonomy" id="741276"/>
    <lineage>
        <taxon>Eukaryota</taxon>
        <taxon>Fungi</taxon>
        <taxon>Dikarya</taxon>
        <taxon>Basidiomycota</taxon>
        <taxon>Pucciniomycotina</taxon>
        <taxon>Microbotryomycetes</taxon>
        <taxon>Sporidiobolales</taxon>
        <taxon>Sporidiobolaceae</taxon>
        <taxon>Rhodotorula</taxon>
    </lineage>
</organism>
<gene>
    <name evidence="5" type="ORF">BMF94_1297</name>
</gene>
<feature type="compositionally biased region" description="Basic and acidic residues" evidence="4">
    <location>
        <begin position="128"/>
        <end position="148"/>
    </location>
</feature>
<sequence>MLRPRRVLSSPLKLAFLAILVLTVYYTGPSIKALIQPRQGAPLIRGQARGRAAANPVDAAAQRARFDVESEKQRFADAKARDRVDRLRQQAAGDRRVAAGEAAEDASDDGTDGLGRGGAGARGWAAADDARRQAQKVVDSRAKAKEGAAGRAAPPPAQPPQAGRPFGQKAVPGRPLPPPAKPNDRHAAAEPAKAIKGAAQANTFEEELQLSADRKVRQDAKMREWDERVAAAERGADRKKVDLEMDKDDLDGVQKGVAAQRGAAAAGRKKGPLIQVGGARNAAGDDRGGRAGVVAAAAAAKDRQEAAKGPVKGWDQRFKKPAAAAAKGPVGGVAPRDGEDGSDETVYVVTEESKQEAAEAAADAEIAKHKLVRRLSSYDFASSAQLRLSASKAQDPTLEDHFDAAGSAKGGPRVNLTVCAFIPHEKRFLGEWLLYHRLLGVERFALYDTSHPGVFGAAEIDELIDKMKDESGDGELAPTIEELKAHVGTANSDLGGLDERGQIRKEKIAGFERWIDQGAAKIHWMNFGNARDAREPHTAMLDHCVETFSSSTNWLVQLDVDEFLALAPSAASSDPPPLDTAGEPVSYALHDLLEGADLASAACVPLPLLNYRNYGIRELPYAQGVLESQLRRDVVKRDAKGLDATVKHQRILLHTAYSSDPSVKFSGPHACVVEKRTDGASVVKDSAGVQLQKGGRYKAVALPIEPLAVAHYVQRDLRDCFAKLSSLADPNDLHPRSRGMLSCEEHYIPTEDELASLPRNEQNRFLLTKPPSESITVDRRVADSWAARATRVIRDQWQKARDSVPGRGAGRGGDHDVVPRDIVDRARSKVEIVNLKSRPRDDKA</sequence>
<protein>
    <recommendedName>
        <fullName evidence="7">Glycosyltransferase family 92 protein</fullName>
    </recommendedName>
</protein>
<name>A0A2S5BFX9_9BASI</name>
<feature type="region of interest" description="Disordered" evidence="4">
    <location>
        <begin position="799"/>
        <end position="822"/>
    </location>
</feature>
<evidence type="ECO:0000256" key="3">
    <source>
        <dbReference type="ARBA" id="ARBA00022989"/>
    </source>
</evidence>
<evidence type="ECO:0000313" key="5">
    <source>
        <dbReference type="EMBL" id="POY75674.1"/>
    </source>
</evidence>
<feature type="compositionally biased region" description="Gly residues" evidence="4">
    <location>
        <begin position="112"/>
        <end position="121"/>
    </location>
</feature>
<evidence type="ECO:0008006" key="7">
    <source>
        <dbReference type="Google" id="ProtNLM"/>
    </source>
</evidence>
<keyword evidence="2" id="KW-0812">Transmembrane</keyword>
<dbReference type="OrthoDB" id="2526284at2759"/>
<feature type="compositionally biased region" description="Basic and acidic residues" evidence="4">
    <location>
        <begin position="212"/>
        <end position="223"/>
    </location>
</feature>
<comment type="caution">
    <text evidence="5">The sequence shown here is derived from an EMBL/GenBank/DDBJ whole genome shotgun (WGS) entry which is preliminary data.</text>
</comment>
<feature type="compositionally biased region" description="Acidic residues" evidence="4">
    <location>
        <begin position="102"/>
        <end position="111"/>
    </location>
</feature>
<feature type="compositionally biased region" description="Low complexity" evidence="4">
    <location>
        <begin position="322"/>
        <end position="335"/>
    </location>
</feature>
<feature type="compositionally biased region" description="Basic and acidic residues" evidence="4">
    <location>
        <begin position="812"/>
        <end position="822"/>
    </location>
</feature>
<dbReference type="GO" id="GO:0016757">
    <property type="term" value="F:glycosyltransferase activity"/>
    <property type="evidence" value="ECO:0007669"/>
    <property type="project" value="TreeGrafter"/>
</dbReference>
<feature type="region of interest" description="Disordered" evidence="4">
    <location>
        <begin position="89"/>
        <end position="223"/>
    </location>
</feature>
<dbReference type="AlphaFoldDB" id="A0A2S5BFX9"/>
<evidence type="ECO:0000256" key="2">
    <source>
        <dbReference type="ARBA" id="ARBA00022692"/>
    </source>
</evidence>
<proteinExistence type="predicted"/>
<keyword evidence="6" id="KW-1185">Reference proteome</keyword>
<dbReference type="Proteomes" id="UP000237144">
    <property type="component" value="Unassembled WGS sequence"/>
</dbReference>
<dbReference type="PANTHER" id="PTHR21461">
    <property type="entry name" value="GLYCOSYLTRANSFERASE FAMILY 92 PROTEIN"/>
    <property type="match status" value="1"/>
</dbReference>
<evidence type="ECO:0000313" key="6">
    <source>
        <dbReference type="Proteomes" id="UP000237144"/>
    </source>
</evidence>
<feature type="compositionally biased region" description="Low complexity" evidence="4">
    <location>
        <begin position="189"/>
        <end position="201"/>
    </location>
</feature>
<keyword evidence="3" id="KW-1133">Transmembrane helix</keyword>
<dbReference type="GO" id="GO:0016020">
    <property type="term" value="C:membrane"/>
    <property type="evidence" value="ECO:0007669"/>
    <property type="project" value="UniProtKB-SubCell"/>
</dbReference>
<feature type="compositionally biased region" description="Basic and acidic residues" evidence="4">
    <location>
        <begin position="89"/>
        <end position="98"/>
    </location>
</feature>
<dbReference type="EMBL" id="PJQD01000013">
    <property type="protein sequence ID" value="POY75674.1"/>
    <property type="molecule type" value="Genomic_DNA"/>
</dbReference>
<comment type="subcellular location">
    <subcellularLocation>
        <location evidence="1">Membrane</location>
        <topology evidence="1">Single-pass membrane protein</topology>
    </subcellularLocation>
</comment>
<feature type="region of interest" description="Disordered" evidence="4">
    <location>
        <begin position="322"/>
        <end position="344"/>
    </location>
</feature>
<evidence type="ECO:0000256" key="4">
    <source>
        <dbReference type="SAM" id="MobiDB-lite"/>
    </source>
</evidence>
<accession>A0A2S5BFX9</accession>
<dbReference type="PANTHER" id="PTHR21461:SF69">
    <property type="entry name" value="GLYCOSYLTRANSFERASE FAMILY 92 PROTEIN"/>
    <property type="match status" value="1"/>
</dbReference>
<reference evidence="5 6" key="1">
    <citation type="journal article" date="2018" name="Front. Microbiol.">
        <title>Prospects for Fungal Bioremediation of Acidic Radioactive Waste Sites: Characterization and Genome Sequence of Rhodotorula taiwanensis MD1149.</title>
        <authorList>
            <person name="Tkavc R."/>
            <person name="Matrosova V.Y."/>
            <person name="Grichenko O.E."/>
            <person name="Gostincar C."/>
            <person name="Volpe R.P."/>
            <person name="Klimenkova P."/>
            <person name="Gaidamakova E.K."/>
            <person name="Zhou C.E."/>
            <person name="Stewart B.J."/>
            <person name="Lyman M.G."/>
            <person name="Malfatti S.A."/>
            <person name="Rubinfeld B."/>
            <person name="Courtot M."/>
            <person name="Singh J."/>
            <person name="Dalgard C.L."/>
            <person name="Hamilton T."/>
            <person name="Frey K.G."/>
            <person name="Gunde-Cimerman N."/>
            <person name="Dugan L."/>
            <person name="Daly M.J."/>
        </authorList>
    </citation>
    <scope>NUCLEOTIDE SEQUENCE [LARGE SCALE GENOMIC DNA]</scope>
    <source>
        <strain evidence="5 6">MD1149</strain>
    </source>
</reference>